<gene>
    <name evidence="2" type="ORF">LAZ67_2003167</name>
</gene>
<dbReference type="Proteomes" id="UP001235939">
    <property type="component" value="Chromosome 02"/>
</dbReference>
<organism evidence="2 3">
    <name type="scientific">Cordylochernes scorpioides</name>
    <dbReference type="NCBI Taxonomy" id="51811"/>
    <lineage>
        <taxon>Eukaryota</taxon>
        <taxon>Metazoa</taxon>
        <taxon>Ecdysozoa</taxon>
        <taxon>Arthropoda</taxon>
        <taxon>Chelicerata</taxon>
        <taxon>Arachnida</taxon>
        <taxon>Pseudoscorpiones</taxon>
        <taxon>Cheliferoidea</taxon>
        <taxon>Chernetidae</taxon>
        <taxon>Cordylochernes</taxon>
    </lineage>
</organism>
<keyword evidence="3" id="KW-1185">Reference proteome</keyword>
<feature type="compositionally biased region" description="Pro residues" evidence="1">
    <location>
        <begin position="50"/>
        <end position="61"/>
    </location>
</feature>
<reference evidence="2 3" key="1">
    <citation type="submission" date="2022-01" db="EMBL/GenBank/DDBJ databases">
        <title>A chromosomal length assembly of Cordylochernes scorpioides.</title>
        <authorList>
            <person name="Zeh D."/>
            <person name="Zeh J."/>
        </authorList>
    </citation>
    <scope>NUCLEOTIDE SEQUENCE [LARGE SCALE GENOMIC DNA]</scope>
    <source>
        <strain evidence="2">IN4F17</strain>
        <tissue evidence="2">Whole Body</tissue>
    </source>
</reference>
<name>A0ABY6K2N9_9ARAC</name>
<sequence>MTLKTTDLSPSQIGSEKEQRWRNKPTIQTKRPSNLFPNKRYLGKTRRPKGPPQTPNRPPTPGASCQPLNDTAENPTRHGNRAAMWPKPCDKFYTFDLTSPKQCSRQQATNNFP</sequence>
<dbReference type="EMBL" id="CP092864">
    <property type="protein sequence ID" value="UYV63111.1"/>
    <property type="molecule type" value="Genomic_DNA"/>
</dbReference>
<feature type="compositionally biased region" description="Polar residues" evidence="1">
    <location>
        <begin position="25"/>
        <end position="36"/>
    </location>
</feature>
<feature type="region of interest" description="Disordered" evidence="1">
    <location>
        <begin position="1"/>
        <end position="86"/>
    </location>
</feature>
<evidence type="ECO:0000313" key="2">
    <source>
        <dbReference type="EMBL" id="UYV63111.1"/>
    </source>
</evidence>
<proteinExistence type="predicted"/>
<protein>
    <submittedName>
        <fullName evidence="2">Uncharacterized protein</fullName>
    </submittedName>
</protein>
<feature type="compositionally biased region" description="Polar residues" evidence="1">
    <location>
        <begin position="1"/>
        <end position="14"/>
    </location>
</feature>
<evidence type="ECO:0000256" key="1">
    <source>
        <dbReference type="SAM" id="MobiDB-lite"/>
    </source>
</evidence>
<evidence type="ECO:0000313" key="3">
    <source>
        <dbReference type="Proteomes" id="UP001235939"/>
    </source>
</evidence>
<accession>A0ABY6K2N9</accession>